<sequence length="263" mass="29653">MQTNGTHALLQRLWTLPGLDAYRSGWVLDRAGWPLADLRAYGGDWLTTYARLCQPGLGEPALWPAPQQEALVSEWSRPLCFRLLMPWLAIYILFDRALPLAALQVVQDEEGRPALTLADLPCPSPLMTSAVTPRDLVEQVLAPRLDDLCQLLACRPRVVWGNAGSYWQWWVHSDHLASLIAALPPAEQESARLRLQQAQACCDDATWPSMPAGRNPLYQAMRFRGSPAKPVRRVCCQRYHLPGLEMCHYCPSLHTPPRRRSDD</sequence>
<gene>
    <name evidence="1" type="primary">fhuF</name>
    <name evidence="1" type="ORF">ACFOSS_08870</name>
</gene>
<organism evidence="1 2">
    <name type="scientific">Pseudaeromonas sharmana</name>
    <dbReference type="NCBI Taxonomy" id="328412"/>
    <lineage>
        <taxon>Bacteria</taxon>
        <taxon>Pseudomonadati</taxon>
        <taxon>Pseudomonadota</taxon>
        <taxon>Gammaproteobacteria</taxon>
        <taxon>Aeromonadales</taxon>
        <taxon>Aeromonadaceae</taxon>
        <taxon>Pseudaeromonas</taxon>
    </lineage>
</organism>
<comment type="caution">
    <text evidence="1">The sequence shown here is derived from an EMBL/GenBank/DDBJ whole genome shotgun (WGS) entry which is preliminary data.</text>
</comment>
<dbReference type="RefSeq" id="WP_377151957.1">
    <property type="nucleotide sequence ID" value="NZ_JBHSAF010000007.1"/>
</dbReference>
<keyword evidence="2" id="KW-1185">Reference proteome</keyword>
<protein>
    <submittedName>
        <fullName evidence="1">Siderophore-iron reductase FhuF</fullName>
    </submittedName>
</protein>
<dbReference type="NCBIfam" id="TIGR03951">
    <property type="entry name" value="Fe_III_red_FhuF"/>
    <property type="match status" value="1"/>
</dbReference>
<dbReference type="InterPro" id="IPR008090">
    <property type="entry name" value="Fe_iron_reduct"/>
</dbReference>
<name>A0ABV8CNW0_9GAMM</name>
<dbReference type="Proteomes" id="UP001595692">
    <property type="component" value="Unassembled WGS sequence"/>
</dbReference>
<reference evidence="2" key="1">
    <citation type="journal article" date="2019" name="Int. J. Syst. Evol. Microbiol.">
        <title>The Global Catalogue of Microorganisms (GCM) 10K type strain sequencing project: providing services to taxonomists for standard genome sequencing and annotation.</title>
        <authorList>
            <consortium name="The Broad Institute Genomics Platform"/>
            <consortium name="The Broad Institute Genome Sequencing Center for Infectious Disease"/>
            <person name="Wu L."/>
            <person name="Ma J."/>
        </authorList>
    </citation>
    <scope>NUCLEOTIDE SEQUENCE [LARGE SCALE GENOMIC DNA]</scope>
    <source>
        <strain evidence="2">CCUG 54939</strain>
    </source>
</reference>
<accession>A0ABV8CNW0</accession>
<evidence type="ECO:0000313" key="1">
    <source>
        <dbReference type="EMBL" id="MFC3913577.1"/>
    </source>
</evidence>
<evidence type="ECO:0000313" key="2">
    <source>
        <dbReference type="Proteomes" id="UP001595692"/>
    </source>
</evidence>
<proteinExistence type="predicted"/>
<dbReference type="EMBL" id="JBHSAF010000007">
    <property type="protein sequence ID" value="MFC3913577.1"/>
    <property type="molecule type" value="Genomic_DNA"/>
</dbReference>